<feature type="transmembrane region" description="Helical" evidence="5">
    <location>
        <begin position="179"/>
        <end position="196"/>
    </location>
</feature>
<accession>A0ABS7ZTM0</accession>
<dbReference type="Gene3D" id="1.20.144.10">
    <property type="entry name" value="Phosphatidic acid phosphatase type 2/haloperoxidase"/>
    <property type="match status" value="1"/>
</dbReference>
<dbReference type="EMBL" id="JAEDAH010000096">
    <property type="protein sequence ID" value="MCA6064930.1"/>
    <property type="molecule type" value="Genomic_DNA"/>
</dbReference>
<feature type="transmembrane region" description="Helical" evidence="5">
    <location>
        <begin position="79"/>
        <end position="99"/>
    </location>
</feature>
<keyword evidence="2 5" id="KW-0812">Transmembrane</keyword>
<dbReference type="PANTHER" id="PTHR31310">
    <property type="match status" value="1"/>
</dbReference>
<dbReference type="PANTHER" id="PTHR31310:SF7">
    <property type="entry name" value="PA-PHOSPHATASE RELATED-FAMILY PROTEIN DDB_G0268928"/>
    <property type="match status" value="1"/>
</dbReference>
<gene>
    <name evidence="7" type="ORF">I9W95_15080</name>
</gene>
<evidence type="ECO:0000313" key="7">
    <source>
        <dbReference type="EMBL" id="MCA6064930.1"/>
    </source>
</evidence>
<protein>
    <submittedName>
        <fullName evidence="7">Phosphatase PAP2 family protein</fullName>
    </submittedName>
</protein>
<feature type="transmembrane region" description="Helical" evidence="5">
    <location>
        <begin position="20"/>
        <end position="42"/>
    </location>
</feature>
<proteinExistence type="predicted"/>
<feature type="domain" description="Inositolphosphotransferase Aur1/Ipt1" evidence="6">
    <location>
        <begin position="117"/>
        <end position="293"/>
    </location>
</feature>
<sequence>MHAVSHALSSIRQWPLDKQLTLLFPAIVTLVTLLSGVIQQWQPAQNKAALTGAALFLLMLLTARAALQQQRLPPRWQWLLREFWPVPAMLLGYLTMRVFRLELLLDNLQLPLRDQWMLAFDTRVFGQALPLWLEPLVSPLMTLWMESSYLHFYYALPIGSLLWLFWREQYADFIRLRQAVIYTLCSGFVLYFFIPVKGPGDAMPELFSVSLGARDTVMYDAVNSFRYAYDCFPSLHTAIPWVTLLTCWRLYSPSARPLVLFMTLSITLSTLYLRYHYGADVLAGLVLAALIATVVNGLNSATPQRSTAVA</sequence>
<dbReference type="SUPFAM" id="SSF48317">
    <property type="entry name" value="Acid phosphatase/Vanadium-dependent haloperoxidase"/>
    <property type="match status" value="1"/>
</dbReference>
<dbReference type="InterPro" id="IPR036938">
    <property type="entry name" value="PAP2/HPO_sf"/>
</dbReference>
<dbReference type="RefSeq" id="WP_225676376.1">
    <property type="nucleotide sequence ID" value="NZ_JAEDAH010000096.1"/>
</dbReference>
<organism evidence="7 8">
    <name type="scientific">Thalassolituus marinus</name>
    <dbReference type="NCBI Taxonomy" id="671053"/>
    <lineage>
        <taxon>Bacteria</taxon>
        <taxon>Pseudomonadati</taxon>
        <taxon>Pseudomonadota</taxon>
        <taxon>Gammaproteobacteria</taxon>
        <taxon>Oceanospirillales</taxon>
        <taxon>Oceanospirillaceae</taxon>
        <taxon>Thalassolituus</taxon>
    </lineage>
</organism>
<reference evidence="7 8" key="1">
    <citation type="submission" date="2020-12" db="EMBL/GenBank/DDBJ databases">
        <title>Novel Thalassolituus-related marine hydrocarbonoclastic bacteria mediated algae-derived hydrocarbons mineralization in twilight zone of the northern South China Sea.</title>
        <authorList>
            <person name="Dong C."/>
        </authorList>
    </citation>
    <scope>NUCLEOTIDE SEQUENCE [LARGE SCALE GENOMIC DNA]</scope>
    <source>
        <strain evidence="7 8">IMCC1826</strain>
    </source>
</reference>
<evidence type="ECO:0000313" key="8">
    <source>
        <dbReference type="Proteomes" id="UP000714380"/>
    </source>
</evidence>
<comment type="subcellular location">
    <subcellularLocation>
        <location evidence="1">Membrane</location>
        <topology evidence="1">Multi-pass membrane protein</topology>
    </subcellularLocation>
</comment>
<name>A0ABS7ZTM0_9GAMM</name>
<dbReference type="Pfam" id="PF14378">
    <property type="entry name" value="PAP2_3"/>
    <property type="match status" value="1"/>
</dbReference>
<evidence type="ECO:0000256" key="3">
    <source>
        <dbReference type="ARBA" id="ARBA00022989"/>
    </source>
</evidence>
<evidence type="ECO:0000256" key="5">
    <source>
        <dbReference type="SAM" id="Phobius"/>
    </source>
</evidence>
<comment type="caution">
    <text evidence="7">The sequence shown here is derived from an EMBL/GenBank/DDBJ whole genome shotgun (WGS) entry which is preliminary data.</text>
</comment>
<dbReference type="InterPro" id="IPR052185">
    <property type="entry name" value="IPC_Synthase-Related"/>
</dbReference>
<evidence type="ECO:0000259" key="6">
    <source>
        <dbReference type="Pfam" id="PF14378"/>
    </source>
</evidence>
<evidence type="ECO:0000256" key="4">
    <source>
        <dbReference type="ARBA" id="ARBA00023136"/>
    </source>
</evidence>
<dbReference type="InterPro" id="IPR026841">
    <property type="entry name" value="Aur1/Ipt1"/>
</dbReference>
<dbReference type="Proteomes" id="UP000714380">
    <property type="component" value="Unassembled WGS sequence"/>
</dbReference>
<feature type="transmembrane region" description="Helical" evidence="5">
    <location>
        <begin position="48"/>
        <end position="67"/>
    </location>
</feature>
<evidence type="ECO:0000256" key="2">
    <source>
        <dbReference type="ARBA" id="ARBA00022692"/>
    </source>
</evidence>
<keyword evidence="3 5" id="KW-1133">Transmembrane helix</keyword>
<keyword evidence="8" id="KW-1185">Reference proteome</keyword>
<feature type="transmembrane region" description="Helical" evidence="5">
    <location>
        <begin position="149"/>
        <end position="167"/>
    </location>
</feature>
<keyword evidence="4 5" id="KW-0472">Membrane</keyword>
<evidence type="ECO:0000256" key="1">
    <source>
        <dbReference type="ARBA" id="ARBA00004141"/>
    </source>
</evidence>
<feature type="transmembrane region" description="Helical" evidence="5">
    <location>
        <begin position="281"/>
        <end position="298"/>
    </location>
</feature>